<evidence type="ECO:0000313" key="1">
    <source>
        <dbReference type="EMBL" id="KAK2571243.1"/>
    </source>
</evidence>
<dbReference type="AlphaFoldDB" id="A0AAD9R159"/>
<proteinExistence type="predicted"/>
<dbReference type="Proteomes" id="UP001249851">
    <property type="component" value="Unassembled WGS sequence"/>
</dbReference>
<reference evidence="1" key="2">
    <citation type="journal article" date="2023" name="Science">
        <title>Genomic signatures of disease resistance in endangered staghorn corals.</title>
        <authorList>
            <person name="Vollmer S.V."/>
            <person name="Selwyn J.D."/>
            <person name="Despard B.A."/>
            <person name="Roesel C.L."/>
        </authorList>
    </citation>
    <scope>NUCLEOTIDE SEQUENCE</scope>
    <source>
        <strain evidence="1">K2</strain>
    </source>
</reference>
<evidence type="ECO:0000313" key="2">
    <source>
        <dbReference type="Proteomes" id="UP001249851"/>
    </source>
</evidence>
<dbReference type="EMBL" id="JARQWQ010000006">
    <property type="protein sequence ID" value="KAK2571243.1"/>
    <property type="molecule type" value="Genomic_DNA"/>
</dbReference>
<sequence length="144" mass="16614">MDKEQYKIFLFNKLPCASLYLNLRLMKPDVEPFSIAVPLQRCLSTNEGLPRAPTQRRGTVATVSDQREKRIGGHAKNHEVQLLTADPHAEAHFVKWCTPRQIFIYRKSNGQEHEIALAQLFSILMVEHLLKMIFRNNGVKKSEM</sequence>
<accession>A0AAD9R159</accession>
<protein>
    <submittedName>
        <fullName evidence="1">Uncharacterized protein</fullName>
    </submittedName>
</protein>
<organism evidence="1 2">
    <name type="scientific">Acropora cervicornis</name>
    <name type="common">Staghorn coral</name>
    <dbReference type="NCBI Taxonomy" id="6130"/>
    <lineage>
        <taxon>Eukaryota</taxon>
        <taxon>Metazoa</taxon>
        <taxon>Cnidaria</taxon>
        <taxon>Anthozoa</taxon>
        <taxon>Hexacorallia</taxon>
        <taxon>Scleractinia</taxon>
        <taxon>Astrocoeniina</taxon>
        <taxon>Acroporidae</taxon>
        <taxon>Acropora</taxon>
    </lineage>
</organism>
<keyword evidence="2" id="KW-1185">Reference proteome</keyword>
<name>A0AAD9R159_ACRCE</name>
<gene>
    <name evidence="1" type="ORF">P5673_003816</name>
</gene>
<comment type="caution">
    <text evidence="1">The sequence shown here is derived from an EMBL/GenBank/DDBJ whole genome shotgun (WGS) entry which is preliminary data.</text>
</comment>
<reference evidence="1" key="1">
    <citation type="journal article" date="2023" name="G3 (Bethesda)">
        <title>Whole genome assembly and annotation of the endangered Caribbean coral Acropora cervicornis.</title>
        <authorList>
            <person name="Selwyn J.D."/>
            <person name="Vollmer S.V."/>
        </authorList>
    </citation>
    <scope>NUCLEOTIDE SEQUENCE</scope>
    <source>
        <strain evidence="1">K2</strain>
    </source>
</reference>